<proteinExistence type="predicted"/>
<organism evidence="1 2">
    <name type="scientific">Marchantia polymorpha</name>
    <name type="common">Common liverwort</name>
    <name type="synonym">Marchantia aquatica</name>
    <dbReference type="NCBI Taxonomy" id="3197"/>
    <lineage>
        <taxon>Eukaryota</taxon>
        <taxon>Viridiplantae</taxon>
        <taxon>Streptophyta</taxon>
        <taxon>Embryophyta</taxon>
        <taxon>Marchantiophyta</taxon>
        <taxon>Marchantiopsida</taxon>
        <taxon>Marchantiidae</taxon>
        <taxon>Marchantiales</taxon>
        <taxon>Marchantiaceae</taxon>
        <taxon>Marchantia</taxon>
    </lineage>
</organism>
<reference evidence="2" key="1">
    <citation type="journal article" date="2017" name="Cell">
        <title>Insights into land plant evolution garnered from the Marchantia polymorpha genome.</title>
        <authorList>
            <person name="Bowman J.L."/>
            <person name="Kohchi T."/>
            <person name="Yamato K.T."/>
            <person name="Jenkins J."/>
            <person name="Shu S."/>
            <person name="Ishizaki K."/>
            <person name="Yamaoka S."/>
            <person name="Nishihama R."/>
            <person name="Nakamura Y."/>
            <person name="Berger F."/>
            <person name="Adam C."/>
            <person name="Aki S.S."/>
            <person name="Althoff F."/>
            <person name="Araki T."/>
            <person name="Arteaga-Vazquez M.A."/>
            <person name="Balasubrmanian S."/>
            <person name="Barry K."/>
            <person name="Bauer D."/>
            <person name="Boehm C.R."/>
            <person name="Briginshaw L."/>
            <person name="Caballero-Perez J."/>
            <person name="Catarino B."/>
            <person name="Chen F."/>
            <person name="Chiyoda S."/>
            <person name="Chovatia M."/>
            <person name="Davies K.M."/>
            <person name="Delmans M."/>
            <person name="Demura T."/>
            <person name="Dierschke T."/>
            <person name="Dolan L."/>
            <person name="Dorantes-Acosta A.E."/>
            <person name="Eklund D.M."/>
            <person name="Florent S.N."/>
            <person name="Flores-Sandoval E."/>
            <person name="Fujiyama A."/>
            <person name="Fukuzawa H."/>
            <person name="Galik B."/>
            <person name="Grimanelli D."/>
            <person name="Grimwood J."/>
            <person name="Grossniklaus U."/>
            <person name="Hamada T."/>
            <person name="Haseloff J."/>
            <person name="Hetherington A.J."/>
            <person name="Higo A."/>
            <person name="Hirakawa Y."/>
            <person name="Hundley H.N."/>
            <person name="Ikeda Y."/>
            <person name="Inoue K."/>
            <person name="Inoue S.I."/>
            <person name="Ishida S."/>
            <person name="Jia Q."/>
            <person name="Kakita M."/>
            <person name="Kanazawa T."/>
            <person name="Kawai Y."/>
            <person name="Kawashima T."/>
            <person name="Kennedy M."/>
            <person name="Kinose K."/>
            <person name="Kinoshita T."/>
            <person name="Kohara Y."/>
            <person name="Koide E."/>
            <person name="Komatsu K."/>
            <person name="Kopischke S."/>
            <person name="Kubo M."/>
            <person name="Kyozuka J."/>
            <person name="Lagercrantz U."/>
            <person name="Lin S.S."/>
            <person name="Lindquist E."/>
            <person name="Lipzen A.M."/>
            <person name="Lu C.W."/>
            <person name="De Luna E."/>
            <person name="Martienssen R.A."/>
            <person name="Minamino N."/>
            <person name="Mizutani M."/>
            <person name="Mizutani M."/>
            <person name="Mochizuki N."/>
            <person name="Monte I."/>
            <person name="Mosher R."/>
            <person name="Nagasaki H."/>
            <person name="Nakagami H."/>
            <person name="Naramoto S."/>
            <person name="Nishitani K."/>
            <person name="Ohtani M."/>
            <person name="Okamoto T."/>
            <person name="Okumura M."/>
            <person name="Phillips J."/>
            <person name="Pollak B."/>
            <person name="Reinders A."/>
            <person name="Rovekamp M."/>
            <person name="Sano R."/>
            <person name="Sawa S."/>
            <person name="Schmid M.W."/>
            <person name="Shirakawa M."/>
            <person name="Solano R."/>
            <person name="Spunde A."/>
            <person name="Suetsugu N."/>
            <person name="Sugano S."/>
            <person name="Sugiyama A."/>
            <person name="Sun R."/>
            <person name="Suzuki Y."/>
            <person name="Takenaka M."/>
            <person name="Takezawa D."/>
            <person name="Tomogane H."/>
            <person name="Tsuzuki M."/>
            <person name="Ueda T."/>
            <person name="Umeda M."/>
            <person name="Ward J.M."/>
            <person name="Watanabe Y."/>
            <person name="Yazaki K."/>
            <person name="Yokoyama R."/>
            <person name="Yoshitake Y."/>
            <person name="Yotsui I."/>
            <person name="Zachgo S."/>
            <person name="Schmutz J."/>
        </authorList>
    </citation>
    <scope>NUCLEOTIDE SEQUENCE [LARGE SCALE GENOMIC DNA]</scope>
    <source>
        <strain evidence="2">Tak-1</strain>
    </source>
</reference>
<dbReference type="Proteomes" id="UP000244005">
    <property type="component" value="Unassembled WGS sequence"/>
</dbReference>
<dbReference type="AlphaFoldDB" id="A0A2R6XJR6"/>
<protein>
    <submittedName>
        <fullName evidence="1">Uncharacterized protein</fullName>
    </submittedName>
</protein>
<dbReference type="Gramene" id="Mp4g10340.1">
    <property type="protein sequence ID" value="Mp4g10340.1.cds1"/>
    <property type="gene ID" value="Mp4g10340"/>
</dbReference>
<gene>
    <name evidence="1" type="ORF">MARPO_0011s0021</name>
</gene>
<accession>A0A2R6XJR6</accession>
<dbReference type="EMBL" id="KZ772683">
    <property type="protein sequence ID" value="PTQ46322.1"/>
    <property type="molecule type" value="Genomic_DNA"/>
</dbReference>
<evidence type="ECO:0000313" key="1">
    <source>
        <dbReference type="EMBL" id="PTQ46322.1"/>
    </source>
</evidence>
<evidence type="ECO:0000313" key="2">
    <source>
        <dbReference type="Proteomes" id="UP000244005"/>
    </source>
</evidence>
<name>A0A2R6XJR6_MARPO</name>
<keyword evidence="2" id="KW-1185">Reference proteome</keyword>
<sequence>MNVHNERQLTGRSTRWTRSFCAWTVLMSYMRVLRRFACASIRLAMEFSSSYTQRVSPNIVASDPALDSL</sequence>